<evidence type="ECO:0000256" key="1">
    <source>
        <dbReference type="SAM" id="Coils"/>
    </source>
</evidence>
<dbReference type="AlphaFoldDB" id="A0A1I1WB66"/>
<dbReference type="OrthoDB" id="666468at2"/>
<name>A0A1I1WB66_9BACT</name>
<keyword evidence="1" id="KW-0175">Coiled coil</keyword>
<dbReference type="InParanoid" id="A0A1I1WB66"/>
<dbReference type="Proteomes" id="UP000181976">
    <property type="component" value="Unassembled WGS sequence"/>
</dbReference>
<protein>
    <submittedName>
        <fullName evidence="3">HEPN domain-containing protein</fullName>
    </submittedName>
</protein>
<dbReference type="STRING" id="385682.SAMN05444380_10430"/>
<evidence type="ECO:0000313" key="3">
    <source>
        <dbReference type="EMBL" id="SFD92364.1"/>
    </source>
</evidence>
<sequence>MHFLFDMSYLRQKSDFNIDAAKVLISKGLYAPSVHCSYYSCFQLMKYAIKSFFGTTYKEQTASIAGNPKQSTHKYVIDYIIRELKKIEQSREVQNLRRNIKDLQNFRIEADYENIEINYDNGQKALEKAEEIRSYLITNLKL</sequence>
<organism evidence="3 4">
    <name type="scientific">Thermophagus xiamenensis</name>
    <dbReference type="NCBI Taxonomy" id="385682"/>
    <lineage>
        <taxon>Bacteria</taxon>
        <taxon>Pseudomonadati</taxon>
        <taxon>Bacteroidota</taxon>
        <taxon>Bacteroidia</taxon>
        <taxon>Marinilabiliales</taxon>
        <taxon>Marinilabiliaceae</taxon>
        <taxon>Thermophagus</taxon>
    </lineage>
</organism>
<evidence type="ECO:0000259" key="2">
    <source>
        <dbReference type="Pfam" id="PF05168"/>
    </source>
</evidence>
<proteinExistence type="predicted"/>
<reference evidence="3 4" key="1">
    <citation type="submission" date="2016-10" db="EMBL/GenBank/DDBJ databases">
        <authorList>
            <person name="de Groot N.N."/>
        </authorList>
    </citation>
    <scope>NUCLEOTIDE SEQUENCE [LARGE SCALE GENOMIC DNA]</scope>
    <source>
        <strain evidence="3 4">DSM 19012</strain>
    </source>
</reference>
<dbReference type="Pfam" id="PF05168">
    <property type="entry name" value="HEPN"/>
    <property type="match status" value="1"/>
</dbReference>
<evidence type="ECO:0000313" key="4">
    <source>
        <dbReference type="Proteomes" id="UP000181976"/>
    </source>
</evidence>
<accession>A0A1I1WB66</accession>
<feature type="coiled-coil region" evidence="1">
    <location>
        <begin position="86"/>
        <end position="132"/>
    </location>
</feature>
<dbReference type="EMBL" id="FONA01000004">
    <property type="protein sequence ID" value="SFD92364.1"/>
    <property type="molecule type" value="Genomic_DNA"/>
</dbReference>
<keyword evidence="4" id="KW-1185">Reference proteome</keyword>
<dbReference type="InterPro" id="IPR007842">
    <property type="entry name" value="HEPN_dom"/>
</dbReference>
<dbReference type="Gene3D" id="1.20.120.330">
    <property type="entry name" value="Nucleotidyltransferases domain 2"/>
    <property type="match status" value="1"/>
</dbReference>
<dbReference type="RefSeq" id="WP_010528160.1">
    <property type="nucleotide sequence ID" value="NZ_AFSL01000073.1"/>
</dbReference>
<gene>
    <name evidence="3" type="ORF">SAMN05444380_10430</name>
</gene>
<feature type="domain" description="HEPN" evidence="2">
    <location>
        <begin position="8"/>
        <end position="135"/>
    </location>
</feature>